<evidence type="ECO:0000313" key="3">
    <source>
        <dbReference type="Proteomes" id="UP000717585"/>
    </source>
</evidence>
<accession>A0A8J6AX48</accession>
<comment type="similarity">
    <text evidence="1">Belongs to the NDRG family.</text>
</comment>
<dbReference type="EMBL" id="JAHDYR010000069">
    <property type="protein sequence ID" value="KAG9389464.1"/>
    <property type="molecule type" value="Genomic_DNA"/>
</dbReference>
<dbReference type="Proteomes" id="UP000717585">
    <property type="component" value="Unassembled WGS sequence"/>
</dbReference>
<dbReference type="PANTHER" id="PTHR11034">
    <property type="entry name" value="N-MYC DOWNSTREAM REGULATED"/>
    <property type="match status" value="1"/>
</dbReference>
<gene>
    <name evidence="2" type="ORF">J8273_8756</name>
</gene>
<dbReference type="OrthoDB" id="741027at2759"/>
<dbReference type="SUPFAM" id="SSF53474">
    <property type="entry name" value="alpha/beta-Hydrolases"/>
    <property type="match status" value="1"/>
</dbReference>
<dbReference type="Pfam" id="PF03096">
    <property type="entry name" value="Ndr"/>
    <property type="match status" value="1"/>
</dbReference>
<dbReference type="InterPro" id="IPR029058">
    <property type="entry name" value="AB_hydrolase_fold"/>
</dbReference>
<organism evidence="2 3">
    <name type="scientific">Carpediemonas membranifera</name>
    <dbReference type="NCBI Taxonomy" id="201153"/>
    <lineage>
        <taxon>Eukaryota</taxon>
        <taxon>Metamonada</taxon>
        <taxon>Carpediemonas-like organisms</taxon>
        <taxon>Carpediemonas</taxon>
    </lineage>
</organism>
<evidence type="ECO:0000313" key="2">
    <source>
        <dbReference type="EMBL" id="KAG9389464.1"/>
    </source>
</evidence>
<proteinExistence type="inferred from homology"/>
<protein>
    <submittedName>
        <fullName evidence="2">Uncharacterized protein</fullName>
    </submittedName>
</protein>
<sequence>METTARRIRDLPEVAKWPVTTVSLPKSKLNVIVRSQPLAEDKPTVLFLPDVAISAELCFEKYINDPVIEPLLAQFNLVLLNYPGMAAKETGENQNMDPQKIPSFTNLCAVVQEYCDVALLNGCIGFGIGMGATILMNLETLNNGSFAGLVLVAASPAGETGETVQELRAGYADKEFDQVYVQRWVERRWLAETKTHVLSSAHRSTYMRQFSSFRPPALTYAALHSYLSRPSIDHSIDCPVLYIHPLDADDCYVYPLWDAAELRDAMLVGVRGGVLCLDFNANETAFGLSALLQAVYDDFNCTALNEVLLPRTEQAVNRVFRTATGSLMSVRLRSYLDHVYKAHELAGSDIAKAEFRLNLVESDWEGARAILDESIGGWWTDSATHEG</sequence>
<dbReference type="AlphaFoldDB" id="A0A8J6AX48"/>
<reference evidence="2" key="1">
    <citation type="submission" date="2021-05" db="EMBL/GenBank/DDBJ databases">
        <title>A free-living protist that lacks canonical eukaryotic 1 DNA replication and segregation systems.</title>
        <authorList>
            <person name="Salas-Leiva D.E."/>
            <person name="Tromer E.C."/>
            <person name="Curtis B.A."/>
            <person name="Jerlstrom-Hultqvist J."/>
            <person name="Kolisko M."/>
            <person name="Yi Z."/>
            <person name="Salas-Leiva J.S."/>
            <person name="Gallot-Lavallee L."/>
            <person name="Kops G.J.P.L."/>
            <person name="Archibald J.M."/>
            <person name="Simpson A.G.B."/>
            <person name="Roger A.J."/>
        </authorList>
    </citation>
    <scope>NUCLEOTIDE SEQUENCE</scope>
    <source>
        <strain evidence="2">BICM</strain>
    </source>
</reference>
<dbReference type="Gene3D" id="3.40.50.1820">
    <property type="entry name" value="alpha/beta hydrolase"/>
    <property type="match status" value="1"/>
</dbReference>
<evidence type="ECO:0000256" key="1">
    <source>
        <dbReference type="ARBA" id="ARBA00005598"/>
    </source>
</evidence>
<keyword evidence="3" id="KW-1185">Reference proteome</keyword>
<name>A0A8J6AX48_9EUKA</name>
<dbReference type="InterPro" id="IPR004142">
    <property type="entry name" value="NDRG"/>
</dbReference>
<comment type="caution">
    <text evidence="2">The sequence shown here is derived from an EMBL/GenBank/DDBJ whole genome shotgun (WGS) entry which is preliminary data.</text>
</comment>